<evidence type="ECO:0000256" key="2">
    <source>
        <dbReference type="RuleBase" id="RU364082"/>
    </source>
</evidence>
<comment type="function">
    <text evidence="2">Catalyzes the reduction of dTDP-6-deoxy-L-lyxo-4-hexulose to yield dTDP-L-rhamnose.</text>
</comment>
<organism evidence="4 5">
    <name type="scientific">Brevibacillus borstelensis AK1</name>
    <dbReference type="NCBI Taxonomy" id="1300222"/>
    <lineage>
        <taxon>Bacteria</taxon>
        <taxon>Bacillati</taxon>
        <taxon>Bacillota</taxon>
        <taxon>Bacilli</taxon>
        <taxon>Bacillales</taxon>
        <taxon>Paenibacillaceae</taxon>
        <taxon>Brevibacillus</taxon>
    </lineage>
</organism>
<comment type="pathway">
    <text evidence="2">Carbohydrate biosynthesis; dTDP-L-rhamnose biosynthesis.</text>
</comment>
<comment type="similarity">
    <text evidence="1 2">Belongs to the dTDP-4-dehydrorhamnose reductase family.</text>
</comment>
<dbReference type="InterPro" id="IPR036291">
    <property type="entry name" value="NAD(P)-bd_dom_sf"/>
</dbReference>
<dbReference type="Pfam" id="PF04321">
    <property type="entry name" value="RmlD_sub_bind"/>
    <property type="match status" value="1"/>
</dbReference>
<dbReference type="GO" id="GO:0008831">
    <property type="term" value="F:dTDP-4-dehydrorhamnose reductase activity"/>
    <property type="evidence" value="ECO:0007669"/>
    <property type="project" value="UniProtKB-EC"/>
</dbReference>
<sequence length="277" mass="30524">MSRLLILGASGYLGSKIVENGKKQGWEVTGTCFQNLHAQYSQVDLREESACAELLRQANPDVVIWAVMSGENETALIQKGLSGVLSHISPATRLLFVSTDGVFEGAQGPYQEQDAPSFWNRDSSLAAYCNAKLAGEEMVRSGHLDHAIVRSGPIYGPDADGRWDNRVRQLTEAWEKGERVVRSSNVLRTFIHVDDLANALLELAGSEWTGTLHVGPSSFESYYTFAQKTALRFGYDPALVEEDQISREDAANKGIKLDLRLDTSLACRSLHTSFRSV</sequence>
<evidence type="ECO:0000313" key="5">
    <source>
        <dbReference type="Proteomes" id="UP000012081"/>
    </source>
</evidence>
<dbReference type="Gene3D" id="3.40.50.720">
    <property type="entry name" value="NAD(P)-binding Rossmann-like Domain"/>
    <property type="match status" value="1"/>
</dbReference>
<dbReference type="OrthoDB" id="9803892at2"/>
<feature type="domain" description="RmlD-like substrate binding" evidence="3">
    <location>
        <begin position="3"/>
        <end position="241"/>
    </location>
</feature>
<accession>M8E1M3</accession>
<dbReference type="STRING" id="1300222.I532_10297"/>
<dbReference type="InterPro" id="IPR029903">
    <property type="entry name" value="RmlD-like-bd"/>
</dbReference>
<proteinExistence type="inferred from homology"/>
<dbReference type="GO" id="GO:0048269">
    <property type="term" value="C:methionine adenosyltransferase complex"/>
    <property type="evidence" value="ECO:0007669"/>
    <property type="project" value="TreeGrafter"/>
</dbReference>
<name>M8E1M3_9BACL</name>
<dbReference type="AlphaFoldDB" id="M8E1M3"/>
<dbReference type="GO" id="GO:0048270">
    <property type="term" value="F:methionine adenosyltransferase regulator activity"/>
    <property type="evidence" value="ECO:0007669"/>
    <property type="project" value="TreeGrafter"/>
</dbReference>
<dbReference type="RefSeq" id="WP_003388048.1">
    <property type="nucleotide sequence ID" value="NZ_APBN01000003.1"/>
</dbReference>
<dbReference type="EC" id="1.1.1.133" evidence="2"/>
<dbReference type="Proteomes" id="UP000012081">
    <property type="component" value="Unassembled WGS sequence"/>
</dbReference>
<reference evidence="4 5" key="1">
    <citation type="submission" date="2013-03" db="EMBL/GenBank/DDBJ databases">
        <title>Assembly of a new bacterial strain Brevibacillus borstelensis AK1.</title>
        <authorList>
            <person name="Rajan I."/>
            <person name="PoliReddy D."/>
            <person name="Sugumar T."/>
            <person name="Rathinam K."/>
            <person name="Alqarawi S."/>
            <person name="Khalil A.B."/>
            <person name="Sivakumar N."/>
        </authorList>
    </citation>
    <scope>NUCLEOTIDE SEQUENCE [LARGE SCALE GENOMIC DNA]</scope>
    <source>
        <strain evidence="4 5">AK1</strain>
    </source>
</reference>
<dbReference type="InterPro" id="IPR005913">
    <property type="entry name" value="dTDP_dehydrorham_reduct"/>
</dbReference>
<protein>
    <recommendedName>
        <fullName evidence="2">dTDP-4-dehydrorhamnose reductase</fullName>
        <ecNumber evidence="2">1.1.1.133</ecNumber>
    </recommendedName>
</protein>
<dbReference type="PANTHER" id="PTHR10491:SF4">
    <property type="entry name" value="METHIONINE ADENOSYLTRANSFERASE 2 SUBUNIT BETA"/>
    <property type="match status" value="1"/>
</dbReference>
<evidence type="ECO:0000259" key="3">
    <source>
        <dbReference type="Pfam" id="PF04321"/>
    </source>
</evidence>
<dbReference type="EMBL" id="APBN01000003">
    <property type="protein sequence ID" value="EMT53161.1"/>
    <property type="molecule type" value="Genomic_DNA"/>
</dbReference>
<dbReference type="SUPFAM" id="SSF51735">
    <property type="entry name" value="NAD(P)-binding Rossmann-fold domains"/>
    <property type="match status" value="1"/>
</dbReference>
<dbReference type="PATRIC" id="fig|1300222.3.peg.2131"/>
<dbReference type="GO" id="GO:0006556">
    <property type="term" value="P:S-adenosylmethionine biosynthetic process"/>
    <property type="evidence" value="ECO:0007669"/>
    <property type="project" value="TreeGrafter"/>
</dbReference>
<evidence type="ECO:0000313" key="4">
    <source>
        <dbReference type="EMBL" id="EMT53161.1"/>
    </source>
</evidence>
<evidence type="ECO:0000256" key="1">
    <source>
        <dbReference type="ARBA" id="ARBA00010944"/>
    </source>
</evidence>
<dbReference type="PANTHER" id="PTHR10491">
    <property type="entry name" value="DTDP-4-DEHYDRORHAMNOSE REDUCTASE"/>
    <property type="match status" value="1"/>
</dbReference>
<keyword evidence="2" id="KW-0521">NADP</keyword>
<comment type="caution">
    <text evidence="4">The sequence shown here is derived from an EMBL/GenBank/DDBJ whole genome shotgun (WGS) entry which is preliminary data.</text>
</comment>
<keyword evidence="5" id="KW-1185">Reference proteome</keyword>
<gene>
    <name evidence="4" type="ORF">I532_10297</name>
</gene>
<keyword evidence="2" id="KW-0560">Oxidoreductase</keyword>